<dbReference type="InterPro" id="IPR010921">
    <property type="entry name" value="Trp_repressor/repl_initiator"/>
</dbReference>
<evidence type="ECO:0000259" key="2">
    <source>
        <dbReference type="PROSITE" id="PS01124"/>
    </source>
</evidence>
<dbReference type="Pfam" id="PF02796">
    <property type="entry name" value="HTH_7"/>
    <property type="match status" value="1"/>
</dbReference>
<dbReference type="InterPro" id="IPR018060">
    <property type="entry name" value="HTH_AraC"/>
</dbReference>
<sequence>MKTSNSDSPVRREFYSLDEGASLAQGADEGSLSEAGASPAPARDAPRTGKAGNAAIKPTPRDQRSAAAASPRSPSGGTASADAATSRSSGKTIPTVAALSGRATADAPSTKPSADGANIATSDTLPGATIGEFTELNKEFDTGDDGYSQLSADRNAQIARRMEDSIDLEMTGYPPDVIRFEKSQLDVRRLLVDLPLSQREFYGSALATLSTAYALETDPARRVAILEKVLALDGAVRNAYARAINDPVDRVLGIFNPPMGEAYLDKEQREDVDRLERLREDFFDAADPAERKAIVSEAAELKEDLQRRTDSAISERLIAQRKEWGEANAEVDRILREAEAQTDPAKRYELIGRQLFQINPGQDTLKDKVVLAFTQRMRDSQELRDKLSRWHTEVTGPLNAHSVGGPKRYTDVLRNPPPVSPDYVRDLSDQYTDVLSDANHRNYSITPKARAEKLAGQILEGVMRVLLEVTPLGVLGDLIPSTLPDNVRMGLEFAGMLLDTLTGVGIGKQVGRGAKAIAGAARKAEDLAGTGVRAGTKSLVDDASGRIVAQTAADRALSPEAKIAAQALEKKTLAEAGPPVDPVSELAHEAVGISPYGSLANYADPNVVPSSLRKGTQSGILEDSKGDSYIELGGKAYHVRFDRDNDTWRVFDKGAPWKPQYAVRLNETTHAWEVHGNVGLLGGAPRISAEKRREIVRLLNEGEMSKARIAARVGVGRSTVHQVAREIGEGLSAPDSNLPIPPGSREEAIRLLREGDLTYREIAERVGVSRKQVFWLAKVNKIPSRRASRHQTTTPQIRRQAQELLAEGKLTINEIASQLNISPRSVSRIKAGMRLSPAISMRYRRITQAQREDILRQLGEGATRSEVARSIGTSVTNVSNIARKANLPGGPKRARATPEQIDRIFALRDQGKSVREIATTVGLSEGKVRDVYVNVNANTYKRSWWDTTPEKRAAVLQKLDQGKDAKDIAGEMGLPVETVRGIANQQRIMRDSLARELLSQGQSADEVARKLGISPSYVGRLRQGVPEGTHDLHVIQLNSEDGSVAEEMFRQGYTREDVAGKLGIPQWNANRLADEYRAKTMDSVMPKQLADMVAALNDQDHTFTTDDLARATGLPEATVRVVEREYEMGAIISVRPDSPQPGPSRDPGRFGAYEWVRPLTEDQEVQAIRAIDDGQPLEQVANELHVNRAAIERLYEEDVPLVAPADDPVTPPPAKTPAPPAVALSEADKAEIRHLATNEQLSSSFIANLFEIPLEEVNKVLL</sequence>
<gene>
    <name evidence="3" type="ORF">PQR03_12555</name>
</gene>
<accession>A0ABW9BEA3</accession>
<keyword evidence="4" id="KW-1185">Reference proteome</keyword>
<dbReference type="SUPFAM" id="SSF48295">
    <property type="entry name" value="TrpR-like"/>
    <property type="match status" value="1"/>
</dbReference>
<dbReference type="Proteomes" id="UP001629274">
    <property type="component" value="Unassembled WGS sequence"/>
</dbReference>
<feature type="compositionally biased region" description="Low complexity" evidence="1">
    <location>
        <begin position="65"/>
        <end position="90"/>
    </location>
</feature>
<organism evidence="3 4">
    <name type="scientific">Paraburkholderia phytofirmans</name>
    <dbReference type="NCBI Taxonomy" id="261302"/>
    <lineage>
        <taxon>Bacteria</taxon>
        <taxon>Pseudomonadati</taxon>
        <taxon>Pseudomonadota</taxon>
        <taxon>Betaproteobacteria</taxon>
        <taxon>Burkholderiales</taxon>
        <taxon>Burkholderiaceae</taxon>
        <taxon>Paraburkholderia</taxon>
    </lineage>
</organism>
<protein>
    <submittedName>
        <fullName evidence="3">Helix-turn-helix domain-containing protein</fullName>
    </submittedName>
</protein>
<dbReference type="PROSITE" id="PS01124">
    <property type="entry name" value="HTH_ARAC_FAMILY_2"/>
    <property type="match status" value="1"/>
</dbReference>
<reference evidence="3 4" key="1">
    <citation type="journal article" date="2024" name="Chem. Sci.">
        <title>Discovery of megapolipeptins by genome mining of a Burkholderiales bacteria collection.</title>
        <authorList>
            <person name="Paulo B.S."/>
            <person name="Recchia M.J.J."/>
            <person name="Lee S."/>
            <person name="Fergusson C.H."/>
            <person name="Romanowski S.B."/>
            <person name="Hernandez A."/>
            <person name="Krull N."/>
            <person name="Liu D.Y."/>
            <person name="Cavanagh H."/>
            <person name="Bos A."/>
            <person name="Gray C.A."/>
            <person name="Murphy B.T."/>
            <person name="Linington R.G."/>
            <person name="Eustaquio A.S."/>
        </authorList>
    </citation>
    <scope>NUCLEOTIDE SEQUENCE [LARGE SCALE GENOMIC DNA]</scope>
    <source>
        <strain evidence="3 4">RL17-351-BIE-A</strain>
    </source>
</reference>
<evidence type="ECO:0000313" key="3">
    <source>
        <dbReference type="EMBL" id="MFM0238964.1"/>
    </source>
</evidence>
<dbReference type="InterPro" id="IPR006120">
    <property type="entry name" value="Resolvase_HTH_dom"/>
</dbReference>
<name>A0ABW9BEA3_9BURK</name>
<proteinExistence type="predicted"/>
<dbReference type="EMBL" id="JAQQDR010000004">
    <property type="protein sequence ID" value="MFM0238964.1"/>
    <property type="molecule type" value="Genomic_DNA"/>
</dbReference>
<evidence type="ECO:0000256" key="1">
    <source>
        <dbReference type="SAM" id="MobiDB-lite"/>
    </source>
</evidence>
<feature type="region of interest" description="Disordered" evidence="1">
    <location>
        <begin position="1"/>
        <end position="126"/>
    </location>
</feature>
<feature type="domain" description="HTH araC/xylS-type" evidence="2">
    <location>
        <begin position="795"/>
        <end position="897"/>
    </location>
</feature>
<dbReference type="RefSeq" id="WP_408258933.1">
    <property type="nucleotide sequence ID" value="NZ_JAQQCK010000002.1"/>
</dbReference>
<comment type="caution">
    <text evidence="3">The sequence shown here is derived from an EMBL/GenBank/DDBJ whole genome shotgun (WGS) entry which is preliminary data.</text>
</comment>
<evidence type="ECO:0000313" key="4">
    <source>
        <dbReference type="Proteomes" id="UP001629274"/>
    </source>
</evidence>